<sequence>MIKDIAWPKRRLVYITKDLPWWTELWVLSLGLAPLVTGDSETTQSRSRQTGRFAIRAWKAKKPSIRYYIAICSVAVVLCLASLLVMEIYSKGSALGCPAPIFVVVWHVVALIPGSIHSSFANLRRRRFEKESPPPADQVRTLSRSNHPTNRTHNDAILEESPKDENVEPTREKNITSAIHGANETWLVQIAWGICYITGTLCFSSIMAVTVPELVVWAVLLLTTAARSKILAFLLCLLYEDTG</sequence>
<feature type="compositionally biased region" description="Basic and acidic residues" evidence="1">
    <location>
        <begin position="152"/>
        <end position="169"/>
    </location>
</feature>
<keyword evidence="2" id="KW-0472">Membrane</keyword>
<dbReference type="AlphaFoldDB" id="A0A6A7AXB7"/>
<dbReference type="Proteomes" id="UP000799423">
    <property type="component" value="Unassembled WGS sequence"/>
</dbReference>
<evidence type="ECO:0000313" key="3">
    <source>
        <dbReference type="EMBL" id="KAF2847936.1"/>
    </source>
</evidence>
<evidence type="ECO:0000256" key="1">
    <source>
        <dbReference type="SAM" id="MobiDB-lite"/>
    </source>
</evidence>
<organism evidence="3 4">
    <name type="scientific">Plenodomus tracheiphilus IPT5</name>
    <dbReference type="NCBI Taxonomy" id="1408161"/>
    <lineage>
        <taxon>Eukaryota</taxon>
        <taxon>Fungi</taxon>
        <taxon>Dikarya</taxon>
        <taxon>Ascomycota</taxon>
        <taxon>Pezizomycotina</taxon>
        <taxon>Dothideomycetes</taxon>
        <taxon>Pleosporomycetidae</taxon>
        <taxon>Pleosporales</taxon>
        <taxon>Pleosporineae</taxon>
        <taxon>Leptosphaeriaceae</taxon>
        <taxon>Plenodomus</taxon>
    </lineage>
</organism>
<gene>
    <name evidence="3" type="ORF">T440DRAFT_481255</name>
</gene>
<name>A0A6A7AXB7_9PLEO</name>
<feature type="transmembrane region" description="Helical" evidence="2">
    <location>
        <begin position="186"/>
        <end position="208"/>
    </location>
</feature>
<feature type="region of interest" description="Disordered" evidence="1">
    <location>
        <begin position="129"/>
        <end position="169"/>
    </location>
</feature>
<evidence type="ECO:0008006" key="5">
    <source>
        <dbReference type="Google" id="ProtNLM"/>
    </source>
</evidence>
<feature type="compositionally biased region" description="Polar residues" evidence="1">
    <location>
        <begin position="140"/>
        <end position="151"/>
    </location>
</feature>
<feature type="transmembrane region" description="Helical" evidence="2">
    <location>
        <begin position="65"/>
        <end position="89"/>
    </location>
</feature>
<protein>
    <recommendedName>
        <fullName evidence="5">Transmembrane protein</fullName>
    </recommendedName>
</protein>
<feature type="transmembrane region" description="Helical" evidence="2">
    <location>
        <begin position="101"/>
        <end position="123"/>
    </location>
</feature>
<evidence type="ECO:0000256" key="2">
    <source>
        <dbReference type="SAM" id="Phobius"/>
    </source>
</evidence>
<keyword evidence="2" id="KW-0812">Transmembrane</keyword>
<keyword evidence="2" id="KW-1133">Transmembrane helix</keyword>
<accession>A0A6A7AXB7</accession>
<reference evidence="3" key="1">
    <citation type="submission" date="2020-01" db="EMBL/GenBank/DDBJ databases">
        <authorList>
            <consortium name="DOE Joint Genome Institute"/>
            <person name="Haridas S."/>
            <person name="Albert R."/>
            <person name="Binder M."/>
            <person name="Bloem J."/>
            <person name="Labutti K."/>
            <person name="Salamov A."/>
            <person name="Andreopoulos B."/>
            <person name="Baker S.E."/>
            <person name="Barry K."/>
            <person name="Bills G."/>
            <person name="Bluhm B.H."/>
            <person name="Cannon C."/>
            <person name="Castanera R."/>
            <person name="Culley D.E."/>
            <person name="Daum C."/>
            <person name="Ezra D."/>
            <person name="Gonzalez J.B."/>
            <person name="Henrissat B."/>
            <person name="Kuo A."/>
            <person name="Liang C."/>
            <person name="Lipzen A."/>
            <person name="Lutzoni F."/>
            <person name="Magnuson J."/>
            <person name="Mondo S."/>
            <person name="Nolan M."/>
            <person name="Ohm R."/>
            <person name="Pangilinan J."/>
            <person name="Park H.-J."/>
            <person name="Ramirez L."/>
            <person name="Alfaro M."/>
            <person name="Sun H."/>
            <person name="Tritt A."/>
            <person name="Yoshinaga Y."/>
            <person name="Zwiers L.-H."/>
            <person name="Turgeon B.G."/>
            <person name="Goodwin S.B."/>
            <person name="Spatafora J.W."/>
            <person name="Crous P.W."/>
            <person name="Grigoriev I.V."/>
        </authorList>
    </citation>
    <scope>NUCLEOTIDE SEQUENCE</scope>
    <source>
        <strain evidence="3">IPT5</strain>
    </source>
</reference>
<proteinExistence type="predicted"/>
<evidence type="ECO:0000313" key="4">
    <source>
        <dbReference type="Proteomes" id="UP000799423"/>
    </source>
</evidence>
<keyword evidence="4" id="KW-1185">Reference proteome</keyword>
<feature type="transmembrane region" description="Helical" evidence="2">
    <location>
        <begin position="214"/>
        <end position="239"/>
    </location>
</feature>
<dbReference type="OrthoDB" id="4435313at2759"/>
<dbReference type="EMBL" id="MU006321">
    <property type="protein sequence ID" value="KAF2847936.1"/>
    <property type="molecule type" value="Genomic_DNA"/>
</dbReference>